<dbReference type="PANTHER" id="PTHR14042">
    <property type="entry name" value="DOPEY-RELATED"/>
    <property type="match status" value="1"/>
</dbReference>
<sequence>MAPLTMPAKDLEMYPANGPMLEITNTMAEDTGLVVTMWWRWRLSLTTPTNCLLAGLQCLLCDAVLLVQRDALDFLCLALPLHSIPACQLSPAERGNLFVAVLSTLLRRDASLNRRVYAWLLGIGSQLLEPDVQ</sequence>
<dbReference type="AlphaFoldDB" id="A0A448WHT5"/>
<dbReference type="InterPro" id="IPR040314">
    <property type="entry name" value="DOP1"/>
</dbReference>
<keyword evidence="2" id="KW-0653">Protein transport</keyword>
<dbReference type="PANTHER" id="PTHR14042:SF24">
    <property type="entry name" value="PROTEIN DOPEY-1 HOMOLOG"/>
    <property type="match status" value="1"/>
</dbReference>
<evidence type="ECO:0000256" key="1">
    <source>
        <dbReference type="ARBA" id="ARBA00022448"/>
    </source>
</evidence>
<dbReference type="GO" id="GO:0006895">
    <property type="term" value="P:Golgi to endosome transport"/>
    <property type="evidence" value="ECO:0007669"/>
    <property type="project" value="InterPro"/>
</dbReference>
<evidence type="ECO:0000313" key="6">
    <source>
        <dbReference type="Proteomes" id="UP000784294"/>
    </source>
</evidence>
<evidence type="ECO:0000313" key="5">
    <source>
        <dbReference type="EMBL" id="VEL11983.1"/>
    </source>
</evidence>
<evidence type="ECO:0000256" key="3">
    <source>
        <dbReference type="ARBA" id="ARBA00046326"/>
    </source>
</evidence>
<dbReference type="Proteomes" id="UP000784294">
    <property type="component" value="Unassembled WGS sequence"/>
</dbReference>
<dbReference type="EMBL" id="CAAALY010013442">
    <property type="protein sequence ID" value="VEL11983.1"/>
    <property type="molecule type" value="Genomic_DNA"/>
</dbReference>
<keyword evidence="6" id="KW-1185">Reference proteome</keyword>
<gene>
    <name evidence="5" type="ORF">PXEA_LOCUS5423</name>
</gene>
<proteinExistence type="inferred from homology"/>
<keyword evidence="1" id="KW-0813">Transport</keyword>
<organism evidence="5 6">
    <name type="scientific">Protopolystoma xenopodis</name>
    <dbReference type="NCBI Taxonomy" id="117903"/>
    <lineage>
        <taxon>Eukaryota</taxon>
        <taxon>Metazoa</taxon>
        <taxon>Spiralia</taxon>
        <taxon>Lophotrochozoa</taxon>
        <taxon>Platyhelminthes</taxon>
        <taxon>Monogenea</taxon>
        <taxon>Polyopisthocotylea</taxon>
        <taxon>Polystomatidea</taxon>
        <taxon>Polystomatidae</taxon>
        <taxon>Protopolystoma</taxon>
    </lineage>
</organism>
<evidence type="ECO:0000259" key="4">
    <source>
        <dbReference type="Pfam" id="PF04118"/>
    </source>
</evidence>
<dbReference type="GO" id="GO:0005768">
    <property type="term" value="C:endosome"/>
    <property type="evidence" value="ECO:0007669"/>
    <property type="project" value="TreeGrafter"/>
</dbReference>
<comment type="caution">
    <text evidence="5">The sequence shown here is derived from an EMBL/GenBank/DDBJ whole genome shotgun (WGS) entry which is preliminary data.</text>
</comment>
<comment type="similarity">
    <text evidence="3">Belongs to the DOP1 family.</text>
</comment>
<protein>
    <recommendedName>
        <fullName evidence="4">DOP1 N-terminal domain-containing protein</fullName>
    </recommendedName>
</protein>
<dbReference type="GO" id="GO:0005802">
    <property type="term" value="C:trans-Golgi network"/>
    <property type="evidence" value="ECO:0007669"/>
    <property type="project" value="TreeGrafter"/>
</dbReference>
<feature type="domain" description="DOP1 N-terminal" evidence="4">
    <location>
        <begin position="49"/>
        <end position="122"/>
    </location>
</feature>
<accession>A0A448WHT5</accession>
<dbReference type="Pfam" id="PF04118">
    <property type="entry name" value="Dopey_N"/>
    <property type="match status" value="1"/>
</dbReference>
<dbReference type="OrthoDB" id="297643at2759"/>
<evidence type="ECO:0000256" key="2">
    <source>
        <dbReference type="ARBA" id="ARBA00022927"/>
    </source>
</evidence>
<dbReference type="GO" id="GO:0005829">
    <property type="term" value="C:cytosol"/>
    <property type="evidence" value="ECO:0007669"/>
    <property type="project" value="GOC"/>
</dbReference>
<reference evidence="5" key="1">
    <citation type="submission" date="2018-11" db="EMBL/GenBank/DDBJ databases">
        <authorList>
            <consortium name="Pathogen Informatics"/>
        </authorList>
    </citation>
    <scope>NUCLEOTIDE SEQUENCE</scope>
</reference>
<dbReference type="GO" id="GO:0015031">
    <property type="term" value="P:protein transport"/>
    <property type="evidence" value="ECO:0007669"/>
    <property type="project" value="UniProtKB-KW"/>
</dbReference>
<dbReference type="InterPro" id="IPR007249">
    <property type="entry name" value="DOP1_N"/>
</dbReference>
<name>A0A448WHT5_9PLAT</name>